<gene>
    <name evidence="10" type="ORF">DFH08DRAFT_946920</name>
</gene>
<dbReference type="Gene3D" id="3.30.9.10">
    <property type="entry name" value="D-Amino Acid Oxidase, subunit A, domain 2"/>
    <property type="match status" value="1"/>
</dbReference>
<comment type="caution">
    <text evidence="10">The sequence shown here is derived from an EMBL/GenBank/DDBJ whole genome shotgun (WGS) entry which is preliminary data.</text>
</comment>
<dbReference type="InterPro" id="IPR006076">
    <property type="entry name" value="FAD-dep_OxRdtase"/>
</dbReference>
<proteinExistence type="inferred from homology"/>
<evidence type="ECO:0000256" key="2">
    <source>
        <dbReference type="ARBA" id="ARBA00022630"/>
    </source>
</evidence>
<reference evidence="10" key="1">
    <citation type="submission" date="2023-03" db="EMBL/GenBank/DDBJ databases">
        <title>Massive genome expansion in bonnet fungi (Mycena s.s.) driven by repeated elements and novel gene families across ecological guilds.</title>
        <authorList>
            <consortium name="Lawrence Berkeley National Laboratory"/>
            <person name="Harder C.B."/>
            <person name="Miyauchi S."/>
            <person name="Viragh M."/>
            <person name="Kuo A."/>
            <person name="Thoen E."/>
            <person name="Andreopoulos B."/>
            <person name="Lu D."/>
            <person name="Skrede I."/>
            <person name="Drula E."/>
            <person name="Henrissat B."/>
            <person name="Morin E."/>
            <person name="Kohler A."/>
            <person name="Barry K."/>
            <person name="LaButti K."/>
            <person name="Morin E."/>
            <person name="Salamov A."/>
            <person name="Lipzen A."/>
            <person name="Mereny Z."/>
            <person name="Hegedus B."/>
            <person name="Baldrian P."/>
            <person name="Stursova M."/>
            <person name="Weitz H."/>
            <person name="Taylor A."/>
            <person name="Grigoriev I.V."/>
            <person name="Nagy L.G."/>
            <person name="Martin F."/>
            <person name="Kauserud H."/>
        </authorList>
    </citation>
    <scope>NUCLEOTIDE SEQUENCE</scope>
    <source>
        <strain evidence="10">CBHHK002</strain>
    </source>
</reference>
<dbReference type="Proteomes" id="UP001218218">
    <property type="component" value="Unassembled WGS sequence"/>
</dbReference>
<evidence type="ECO:0000256" key="1">
    <source>
        <dbReference type="ARBA" id="ARBA00001974"/>
    </source>
</evidence>
<keyword evidence="2" id="KW-0285">Flavoprotein</keyword>
<dbReference type="EMBL" id="JARIHO010000001">
    <property type="protein sequence ID" value="KAJ7367950.1"/>
    <property type="molecule type" value="Genomic_DNA"/>
</dbReference>
<evidence type="ECO:0000259" key="9">
    <source>
        <dbReference type="Pfam" id="PF01266"/>
    </source>
</evidence>
<evidence type="ECO:0000256" key="8">
    <source>
        <dbReference type="ARBA" id="ARBA00041137"/>
    </source>
</evidence>
<dbReference type="EC" id="1.1.99.2" evidence="7"/>
<name>A0AAD7AUL9_9AGAR</name>
<dbReference type="PANTHER" id="PTHR43104">
    <property type="entry name" value="L-2-HYDROXYGLUTARATE DEHYDROGENASE, MITOCHONDRIAL"/>
    <property type="match status" value="1"/>
</dbReference>
<comment type="similarity">
    <text evidence="6">Belongs to the L2HGDH family.</text>
</comment>
<keyword evidence="11" id="KW-1185">Reference proteome</keyword>
<accession>A0AAD7AUL9</accession>
<evidence type="ECO:0000256" key="3">
    <source>
        <dbReference type="ARBA" id="ARBA00022827"/>
    </source>
</evidence>
<comment type="cofactor">
    <cofactor evidence="1">
        <name>FAD</name>
        <dbReference type="ChEBI" id="CHEBI:57692"/>
    </cofactor>
</comment>
<organism evidence="10 11">
    <name type="scientific">Mycena albidolilacea</name>
    <dbReference type="NCBI Taxonomy" id="1033008"/>
    <lineage>
        <taxon>Eukaryota</taxon>
        <taxon>Fungi</taxon>
        <taxon>Dikarya</taxon>
        <taxon>Basidiomycota</taxon>
        <taxon>Agaricomycotina</taxon>
        <taxon>Agaricomycetes</taxon>
        <taxon>Agaricomycetidae</taxon>
        <taxon>Agaricales</taxon>
        <taxon>Marasmiineae</taxon>
        <taxon>Mycenaceae</taxon>
        <taxon>Mycena</taxon>
    </lineage>
</organism>
<dbReference type="SUPFAM" id="SSF51905">
    <property type="entry name" value="FAD/NAD(P)-binding domain"/>
    <property type="match status" value="1"/>
</dbReference>
<protein>
    <recommendedName>
        <fullName evidence="8">L-2-hydroxyglutarate dehydrogenase, mitochondrial</fullName>
        <ecNumber evidence="7">1.1.99.2</ecNumber>
    </recommendedName>
</protein>
<evidence type="ECO:0000256" key="5">
    <source>
        <dbReference type="ARBA" id="ARBA00036066"/>
    </source>
</evidence>
<sequence length="463" mass="50567">MVSAAAAEQTLILVTSEFQHSNRTRRWHASNSLGLEQRQIPLKAPESAVDYLVVGGGVVGLAIARSLSHKFVDKSTILVERHSRAGEEISSRNSEVIHSGLYYPPNSLKTRLCIRGRELLYDHFPSHTRKIGKLVVATSKQRPYIESLHKQAQTLTWPSSFTPAPDRPALLTQLLSGAEARQMEPSLSDEIAGALWCPETGIIDSHSLMESLEKDIIDSEGGDLVYSTRVVRVDPSTAASPDAEGGSGRGWVVQMVTDDAAEGDAILAKTLINATGLSAPLIVNSLLPEAKRIPLFYARGSYASYSGPGVSDISHLIYPCPDTENHGFQSLGTHLTLDFNGKIKFGPDLQFISPGEGEDPDPDFWMKHLVPDDSRLVEMHRAVSRYLPGVKLEGFQPDYVGIRPKLVGPQGGFQDFAFRTDYPDTDRESQRSPLISLLGIESPGLTSSLAIAEHVVEHMLEAN</sequence>
<dbReference type="Gene3D" id="3.50.50.60">
    <property type="entry name" value="FAD/NAD(P)-binding domain"/>
    <property type="match status" value="1"/>
</dbReference>
<evidence type="ECO:0000256" key="6">
    <source>
        <dbReference type="ARBA" id="ARBA00037941"/>
    </source>
</evidence>
<evidence type="ECO:0000313" key="10">
    <source>
        <dbReference type="EMBL" id="KAJ7367950.1"/>
    </source>
</evidence>
<dbReference type="Pfam" id="PF01266">
    <property type="entry name" value="DAO"/>
    <property type="match status" value="1"/>
</dbReference>
<keyword evidence="4" id="KW-0560">Oxidoreductase</keyword>
<evidence type="ECO:0000256" key="4">
    <source>
        <dbReference type="ARBA" id="ARBA00023002"/>
    </source>
</evidence>
<evidence type="ECO:0000256" key="7">
    <source>
        <dbReference type="ARBA" id="ARBA00038878"/>
    </source>
</evidence>
<dbReference type="GO" id="GO:0047545">
    <property type="term" value="F:(S)-2-hydroxyglutarate dehydrogenase activity"/>
    <property type="evidence" value="ECO:0007669"/>
    <property type="project" value="UniProtKB-EC"/>
</dbReference>
<keyword evidence="3" id="KW-0274">FAD</keyword>
<feature type="domain" description="FAD dependent oxidoreductase" evidence="9">
    <location>
        <begin position="50"/>
        <end position="457"/>
    </location>
</feature>
<evidence type="ECO:0000313" key="11">
    <source>
        <dbReference type="Proteomes" id="UP001218218"/>
    </source>
</evidence>
<dbReference type="InterPro" id="IPR036188">
    <property type="entry name" value="FAD/NAD-bd_sf"/>
</dbReference>
<dbReference type="AlphaFoldDB" id="A0AAD7AUL9"/>
<comment type="catalytic activity">
    <reaction evidence="5">
        <text>(S)-2-hydroxyglutarate + A = 2-oxoglutarate + AH2</text>
        <dbReference type="Rhea" id="RHEA:21252"/>
        <dbReference type="ChEBI" id="CHEBI:13193"/>
        <dbReference type="ChEBI" id="CHEBI:16782"/>
        <dbReference type="ChEBI" id="CHEBI:16810"/>
        <dbReference type="ChEBI" id="CHEBI:17499"/>
        <dbReference type="EC" id="1.1.99.2"/>
    </reaction>
</comment>
<dbReference type="PANTHER" id="PTHR43104:SF4">
    <property type="entry name" value="L-2-HYDROXYGLUTARATE DEHYDROGENASE, MITOCHONDRIAL"/>
    <property type="match status" value="1"/>
</dbReference>